<reference evidence="1" key="2">
    <citation type="submission" date="2021-03" db="EMBL/GenBank/DDBJ databases">
        <authorList>
            <person name="Alouane T."/>
            <person name="Langin T."/>
            <person name="Bonhomme L."/>
        </authorList>
    </citation>
    <scope>NUCLEOTIDE SEQUENCE</scope>
    <source>
        <strain evidence="1">MDC_Fg202</strain>
    </source>
</reference>
<evidence type="ECO:0000313" key="2">
    <source>
        <dbReference type="EMBL" id="VIO58250.1"/>
    </source>
</evidence>
<dbReference type="Proteomes" id="UP000746612">
    <property type="component" value="Unassembled WGS sequence"/>
</dbReference>
<dbReference type="EMBL" id="CAJPIJ010000094">
    <property type="protein sequence ID" value="CAG1973298.1"/>
    <property type="molecule type" value="Genomic_DNA"/>
</dbReference>
<dbReference type="AlphaFoldDB" id="A0A4U9F6U9"/>
<gene>
    <name evidence="2" type="ORF">FUG_LOCUS296803</name>
    <name evidence="1" type="ORF">MDCFG202_LOCUS117534</name>
</gene>
<sequence>MSTLLLPVCWSRPVDGEARRRGSKVYIMKFTTLATTILSITLGADLASAACCDLKVCDGFNLKGRCKTACYPYTNTPVAINGDGLKGPIASGKTDTDCKCTLGKDHGSCMLVKSNKKGTNAPNHCLTGIAFAQCQRA</sequence>
<organism evidence="1 3">
    <name type="scientific">Gibberella zeae</name>
    <name type="common">Wheat head blight fungus</name>
    <name type="synonym">Fusarium graminearum</name>
    <dbReference type="NCBI Taxonomy" id="5518"/>
    <lineage>
        <taxon>Eukaryota</taxon>
        <taxon>Fungi</taxon>
        <taxon>Dikarya</taxon>
        <taxon>Ascomycota</taxon>
        <taxon>Pezizomycotina</taxon>
        <taxon>Sordariomycetes</taxon>
        <taxon>Hypocreomycetidae</taxon>
        <taxon>Hypocreales</taxon>
        <taxon>Nectriaceae</taxon>
        <taxon>Fusarium</taxon>
    </lineage>
</organism>
<accession>A0A4U9F6U9</accession>
<dbReference type="EMBL" id="CAAKMV010000132">
    <property type="protein sequence ID" value="VIO58250.1"/>
    <property type="molecule type" value="Genomic_DNA"/>
</dbReference>
<name>A0A4U9F6U9_GIBZA</name>
<reference evidence="2" key="1">
    <citation type="submission" date="2019-04" db="EMBL/GenBank/DDBJ databases">
        <authorList>
            <person name="Melise S."/>
            <person name="Noan J."/>
            <person name="Okalmin O."/>
        </authorList>
    </citation>
    <scope>NUCLEOTIDE SEQUENCE</scope>
    <source>
        <strain evidence="2">FN9</strain>
    </source>
</reference>
<proteinExistence type="predicted"/>
<evidence type="ECO:0000313" key="1">
    <source>
        <dbReference type="EMBL" id="CAG1973298.1"/>
    </source>
</evidence>
<evidence type="ECO:0000313" key="3">
    <source>
        <dbReference type="Proteomes" id="UP000746612"/>
    </source>
</evidence>
<protein>
    <submittedName>
        <fullName evidence="1">Uncharacterized protein</fullName>
    </submittedName>
</protein>